<dbReference type="OrthoDB" id="9780088at2"/>
<dbReference type="CDD" id="cd11484">
    <property type="entry name" value="SLC-NCS1sbd_CobB-like"/>
    <property type="match status" value="1"/>
</dbReference>
<feature type="transmembrane region" description="Helical" evidence="6">
    <location>
        <begin position="52"/>
        <end position="73"/>
    </location>
</feature>
<dbReference type="Proteomes" id="UP000242222">
    <property type="component" value="Unassembled WGS sequence"/>
</dbReference>
<gene>
    <name evidence="7" type="ORF">SAMN05216516_103304</name>
</gene>
<dbReference type="EMBL" id="FOVC01000003">
    <property type="protein sequence ID" value="SFN20917.1"/>
    <property type="molecule type" value="Genomic_DNA"/>
</dbReference>
<dbReference type="RefSeq" id="WP_092876737.1">
    <property type="nucleotide sequence ID" value="NZ_FOVC01000003.1"/>
</dbReference>
<dbReference type="PANTHER" id="PTHR30569">
    <property type="entry name" value="CYTOSINE TRANSPORTER CODB"/>
    <property type="match status" value="1"/>
</dbReference>
<organism evidence="7 8">
    <name type="scientific">Izhakiella capsodis</name>
    <dbReference type="NCBI Taxonomy" id="1367852"/>
    <lineage>
        <taxon>Bacteria</taxon>
        <taxon>Pseudomonadati</taxon>
        <taxon>Pseudomonadota</taxon>
        <taxon>Gammaproteobacteria</taxon>
        <taxon>Enterobacterales</taxon>
        <taxon>Erwiniaceae</taxon>
        <taxon>Izhakiella</taxon>
    </lineage>
</organism>
<keyword evidence="8" id="KW-1185">Reference proteome</keyword>
<feature type="transmembrane region" description="Helical" evidence="6">
    <location>
        <begin position="330"/>
        <end position="351"/>
    </location>
</feature>
<protein>
    <submittedName>
        <fullName evidence="7">Cytosine permease</fullName>
    </submittedName>
</protein>
<evidence type="ECO:0000256" key="4">
    <source>
        <dbReference type="ARBA" id="ARBA00022989"/>
    </source>
</evidence>
<sequence>MLAGENYTVSRVPVTRRMPFFSLALIHMGMLTALDQFMLGAVLGHSMTIRDAFLAISAASIIFFVATFGLGYAGMKEGLSGSMLSRWCGFGRIGSALVGLLMAVSLMGWFGVQNAVFARSLSFSLGGILSFKAAAALSGIFLTLLVAFGIRALRFTAKIAVPLFLINVVWITSIVLAKGSPALPAASEQQLTLSAGITLVVGGAIVASLITPDITRYSRSKSSVLWMVLLTIFLGEYVVNGLAVFLAMKLNTPDVVTIMSQASAGVGLLVVVFSSLRVNDLNLYSSSLGVANFIEIVSGKKSSYLILTLVIGILSTLLSVFGILDRFVDFLTLLGIFFPPVIGVMLTDYFILRTHRGELEKSRQKGELPADAPLIGTCAIVTSAAGGIAGYVISQGVPALTSLLVGSLAYGILKYIASRLKMSEPRKDAEPVQ</sequence>
<keyword evidence="3 6" id="KW-0812">Transmembrane</keyword>
<comment type="similarity">
    <text evidence="2">Belongs to the purine-cytosine permease (2.A.39) family.</text>
</comment>
<keyword evidence="5 6" id="KW-0472">Membrane</keyword>
<comment type="subcellular location">
    <subcellularLocation>
        <location evidence="1">Membrane</location>
        <topology evidence="1">Multi-pass membrane protein</topology>
    </subcellularLocation>
</comment>
<dbReference type="GO" id="GO:0005886">
    <property type="term" value="C:plasma membrane"/>
    <property type="evidence" value="ECO:0007669"/>
    <property type="project" value="TreeGrafter"/>
</dbReference>
<feature type="transmembrane region" description="Helical" evidence="6">
    <location>
        <begin position="133"/>
        <end position="153"/>
    </location>
</feature>
<proteinExistence type="inferred from homology"/>
<dbReference type="STRING" id="1367852.SAMN05216516_103304"/>
<accession>A0A1I4X4U5</accession>
<name>A0A1I4X4U5_9GAMM</name>
<dbReference type="GO" id="GO:0015209">
    <property type="term" value="F:cytosine transmembrane transporter activity"/>
    <property type="evidence" value="ECO:0007669"/>
    <property type="project" value="InterPro"/>
</dbReference>
<evidence type="ECO:0000256" key="3">
    <source>
        <dbReference type="ARBA" id="ARBA00022692"/>
    </source>
</evidence>
<feature type="transmembrane region" description="Helical" evidence="6">
    <location>
        <begin position="399"/>
        <end position="417"/>
    </location>
</feature>
<dbReference type="AlphaFoldDB" id="A0A1I4X4U5"/>
<reference evidence="8" key="1">
    <citation type="submission" date="2016-10" db="EMBL/GenBank/DDBJ databases">
        <authorList>
            <person name="Varghese N."/>
            <person name="Submissions S."/>
        </authorList>
    </citation>
    <scope>NUCLEOTIDE SEQUENCE [LARGE SCALE GENOMIC DNA]</scope>
    <source>
        <strain evidence="8">N6PO6</strain>
    </source>
</reference>
<evidence type="ECO:0000256" key="5">
    <source>
        <dbReference type="ARBA" id="ARBA00023136"/>
    </source>
</evidence>
<dbReference type="Gene3D" id="1.10.4160.10">
    <property type="entry name" value="Hydantoin permease"/>
    <property type="match status" value="1"/>
</dbReference>
<evidence type="ECO:0000313" key="7">
    <source>
        <dbReference type="EMBL" id="SFN20917.1"/>
    </source>
</evidence>
<dbReference type="InterPro" id="IPR001248">
    <property type="entry name" value="Pur-cyt_permease"/>
</dbReference>
<feature type="transmembrane region" description="Helical" evidence="6">
    <location>
        <begin position="191"/>
        <end position="211"/>
    </location>
</feature>
<feature type="transmembrane region" description="Helical" evidence="6">
    <location>
        <begin position="223"/>
        <end position="248"/>
    </location>
</feature>
<feature type="transmembrane region" description="Helical" evidence="6">
    <location>
        <begin position="93"/>
        <end position="112"/>
    </location>
</feature>
<evidence type="ECO:0000313" key="8">
    <source>
        <dbReference type="Proteomes" id="UP000242222"/>
    </source>
</evidence>
<evidence type="ECO:0000256" key="2">
    <source>
        <dbReference type="ARBA" id="ARBA00008974"/>
    </source>
</evidence>
<keyword evidence="4 6" id="KW-1133">Transmembrane helix</keyword>
<feature type="transmembrane region" description="Helical" evidence="6">
    <location>
        <begin position="159"/>
        <end position="179"/>
    </location>
</feature>
<feature type="transmembrane region" description="Helical" evidence="6">
    <location>
        <begin position="372"/>
        <end position="393"/>
    </location>
</feature>
<evidence type="ECO:0000256" key="6">
    <source>
        <dbReference type="SAM" id="Phobius"/>
    </source>
</evidence>
<dbReference type="InterPro" id="IPR030191">
    <property type="entry name" value="CodB"/>
</dbReference>
<dbReference type="Pfam" id="PF02133">
    <property type="entry name" value="Transp_cyt_pur"/>
    <property type="match status" value="1"/>
</dbReference>
<feature type="transmembrane region" description="Helical" evidence="6">
    <location>
        <begin position="20"/>
        <end position="40"/>
    </location>
</feature>
<feature type="transmembrane region" description="Helical" evidence="6">
    <location>
        <begin position="304"/>
        <end position="324"/>
    </location>
</feature>
<feature type="transmembrane region" description="Helical" evidence="6">
    <location>
        <begin position="255"/>
        <end position="275"/>
    </location>
</feature>
<evidence type="ECO:0000256" key="1">
    <source>
        <dbReference type="ARBA" id="ARBA00004141"/>
    </source>
</evidence>
<dbReference type="PANTHER" id="PTHR30569:SF0">
    <property type="entry name" value="CYTOSINE PERMEASE"/>
    <property type="match status" value="1"/>
</dbReference>